<dbReference type="OrthoDB" id="7200459at2"/>
<dbReference type="InterPro" id="IPR006626">
    <property type="entry name" value="PbH1"/>
</dbReference>
<dbReference type="RefSeq" id="WP_155407366.1">
    <property type="nucleotide sequence ID" value="NZ_CPZJ01000007.1"/>
</dbReference>
<feature type="domain" description="Right handed beta helix" evidence="1">
    <location>
        <begin position="92"/>
        <end position="247"/>
    </location>
</feature>
<evidence type="ECO:0000313" key="2">
    <source>
        <dbReference type="EMBL" id="CNF77009.1"/>
    </source>
</evidence>
<organism evidence="2 3">
    <name type="scientific">Yersinia intermedia</name>
    <dbReference type="NCBI Taxonomy" id="631"/>
    <lineage>
        <taxon>Bacteria</taxon>
        <taxon>Pseudomonadati</taxon>
        <taxon>Pseudomonadota</taxon>
        <taxon>Gammaproteobacteria</taxon>
        <taxon>Enterobacterales</taxon>
        <taxon>Yersiniaceae</taxon>
        <taxon>Yersinia</taxon>
    </lineage>
</organism>
<dbReference type="EMBL" id="CPZJ01000007">
    <property type="protein sequence ID" value="CNF77009.1"/>
    <property type="molecule type" value="Genomic_DNA"/>
</dbReference>
<proteinExistence type="predicted"/>
<dbReference type="SMART" id="SM00710">
    <property type="entry name" value="PbH1"/>
    <property type="match status" value="7"/>
</dbReference>
<dbReference type="InterPro" id="IPR011050">
    <property type="entry name" value="Pectin_lyase_fold/virulence"/>
</dbReference>
<dbReference type="InterPro" id="IPR039448">
    <property type="entry name" value="Beta_helix"/>
</dbReference>
<dbReference type="Gene3D" id="2.160.20.10">
    <property type="entry name" value="Single-stranded right-handed beta-helix, Pectin lyase-like"/>
    <property type="match status" value="1"/>
</dbReference>
<dbReference type="Pfam" id="PF13229">
    <property type="entry name" value="Beta_helix"/>
    <property type="match status" value="1"/>
</dbReference>
<evidence type="ECO:0000259" key="1">
    <source>
        <dbReference type="Pfam" id="PF13229"/>
    </source>
</evidence>
<dbReference type="NCBIfam" id="TIGR03804">
    <property type="entry name" value="para_beta_helix"/>
    <property type="match status" value="1"/>
</dbReference>
<reference evidence="2 3" key="1">
    <citation type="submission" date="2015-03" db="EMBL/GenBank/DDBJ databases">
        <authorList>
            <person name="Murphy D."/>
        </authorList>
    </citation>
    <scope>NUCLEOTIDE SEQUENCE [LARGE SCALE GENOMIC DNA]</scope>
    <source>
        <strain evidence="2 3">BR165/97</strain>
    </source>
</reference>
<dbReference type="Proteomes" id="UP000038750">
    <property type="component" value="Unassembled WGS sequence"/>
</dbReference>
<name>A0A0T9M890_YERIN</name>
<dbReference type="STRING" id="631.CH53_535"/>
<accession>A0A0T9M890</accession>
<protein>
    <submittedName>
        <fullName evidence="2">Parallel beta-helix repeat</fullName>
    </submittedName>
</protein>
<dbReference type="AlphaFoldDB" id="A0A0T9M890"/>
<evidence type="ECO:0000313" key="3">
    <source>
        <dbReference type="Proteomes" id="UP000038750"/>
    </source>
</evidence>
<dbReference type="InterPro" id="IPR012334">
    <property type="entry name" value="Pectin_lyas_fold"/>
</dbReference>
<gene>
    <name evidence="2" type="ORF">ERS008530_02080</name>
</gene>
<dbReference type="SUPFAM" id="SSF51126">
    <property type="entry name" value="Pectin lyase-like"/>
    <property type="match status" value="1"/>
</dbReference>
<dbReference type="InterPro" id="IPR022441">
    <property type="entry name" value="Para_beta_helix_rpt-2"/>
</dbReference>
<sequence length="338" mass="37209">MPINNTDNTAATIFRLLLRCHLWLVLASAASYTLSLQAAQLTCYLPDATTLQGNISLQPHCIYRQFLLISHSNTHLDCQGATLEGDNNLPFGIMVNSKGKPLKNVSIKNCHIRNFSHSGIRITSTIPANQLSTDHQINYHRTPTGILIDAVGVTGSGRVGIYFDDYVTDSTLSNSTVQQSYMSGIYLEHSSRNNRIINNRIVNNGHESLGRGKREGLAVDSSANNLIEGNLFKGNGAGGVFLYKNCGEHYSSGKSVIRWQHSDHNIIRNNTFTDEQIGIWLASRQSRDLSGFDCGDNPKDNSGKYFADYADNNVLEGNKFIGTRVDIKDEGVGNRVGE</sequence>